<keyword evidence="4" id="KW-0175">Coiled coil</keyword>
<evidence type="ECO:0000313" key="11">
    <source>
        <dbReference type="EMBL" id="CEF67688.1"/>
    </source>
</evidence>
<accession>A0A090LHU4</accession>
<dbReference type="AlphaFoldDB" id="A0A090LHU4"/>
<gene>
    <name evidence="11 13 14" type="ORF">SRAE_2000234900</name>
</gene>
<sequence>MSNHGTNVDEFFKNYEPEVKKLRYDEKGKINSENSSTDKILSALEADDSELVNIDDSDVRKMFLLVEKNFLKNQELRIKHKNDPLKFLDSEVELNTSIQELNCLVTETHLYPIIVEVKGTEMLIQLMTHENLDIVITVIFLLQELTPNSEETCEDEESVDILLNSLVEHKLIEALVKQGLERLDENKEEESEAINNILTIVENLLSFNPTFALNFVNEGFFLWILQRVTKKGENTGNIFYMAQLLAQLLQISSEARMAITDNLNGIEALLIKLSTYRKRDPVGSDELEFMENLFDCLCASFLYAPNRTTFVNDEGLQLMNLMLREKKLCRQSALKVLAHATTSEEGKFVCENFIKACGLSTLLNLFMRTPPKKKRKDTNAEEHEEFVTSILDALLRYTKNDERLKIFERFNENNCEKIDRCVELFVKYQEKINKYDEKRKKILLKLGNDQVIEDQDQLNTKRLDQGLFTLQQVTLILADTCAYGSIECSKRVSKLFQMRFKNKKISQRLVPILEEYSEILGEGSETERLRINQIMSRLSKVEKEIDI</sequence>
<keyword evidence="12" id="KW-1185">Reference proteome</keyword>
<dbReference type="Pfam" id="PF08216">
    <property type="entry name" value="CTNNBL"/>
    <property type="match status" value="1"/>
</dbReference>
<dbReference type="WormBase" id="SRAE_2000234900">
    <property type="protein sequence ID" value="SRP02747"/>
    <property type="gene ID" value="WBGene00262559"/>
</dbReference>
<keyword evidence="3" id="KW-0677">Repeat</keyword>
<dbReference type="GO" id="GO:0005681">
    <property type="term" value="C:spliceosomal complex"/>
    <property type="evidence" value="ECO:0007669"/>
    <property type="project" value="TreeGrafter"/>
</dbReference>
<comment type="function">
    <text evidence="6">Component of the PRP19-CDC5L complex that forms an integral part of the spliceosome and is required for activating pre-mRNA splicing. Participates in AID/AICDA-mediated somatic hypermutation (SHM) and class-switch recombination (CSR), 2 processes resulting in the production of high-affinity, mutated isotype-switched antibodies.</text>
</comment>
<dbReference type="PANTHER" id="PTHR14978">
    <property type="entry name" value="BETA-CATENIN-LIKE PROTEIN 1 NUCLEAR ASSOCIATED PROTEIN"/>
    <property type="match status" value="1"/>
</dbReference>
<dbReference type="Proteomes" id="UP000035682">
    <property type="component" value="Unplaced"/>
</dbReference>
<reference evidence="13" key="2">
    <citation type="submission" date="2020-12" db="UniProtKB">
        <authorList>
            <consortium name="WormBaseParasite"/>
        </authorList>
    </citation>
    <scope>IDENTIFICATION</scope>
</reference>
<dbReference type="RefSeq" id="XP_024506888.1">
    <property type="nucleotide sequence ID" value="XM_024653409.1"/>
</dbReference>
<dbReference type="OrthoDB" id="1898821at2759"/>
<organism evidence="11">
    <name type="scientific">Strongyloides ratti</name>
    <name type="common">Parasitic roundworm</name>
    <dbReference type="NCBI Taxonomy" id="34506"/>
    <lineage>
        <taxon>Eukaryota</taxon>
        <taxon>Metazoa</taxon>
        <taxon>Ecdysozoa</taxon>
        <taxon>Nematoda</taxon>
        <taxon>Chromadorea</taxon>
        <taxon>Rhabditida</taxon>
        <taxon>Tylenchina</taxon>
        <taxon>Panagrolaimomorpha</taxon>
        <taxon>Strongyloidoidea</taxon>
        <taxon>Strongyloididae</taxon>
        <taxon>Strongyloides</taxon>
    </lineage>
</organism>
<keyword evidence="5" id="KW-0539">Nucleus</keyword>
<evidence type="ECO:0000313" key="12">
    <source>
        <dbReference type="Proteomes" id="UP000035682"/>
    </source>
</evidence>
<dbReference type="SUPFAM" id="SSF48371">
    <property type="entry name" value="ARM repeat"/>
    <property type="match status" value="1"/>
</dbReference>
<evidence type="ECO:0000313" key="14">
    <source>
        <dbReference type="WormBase" id="SRAE_2000234900"/>
    </source>
</evidence>
<name>A0A090LHU4_STRRB</name>
<evidence type="ECO:0000256" key="9">
    <source>
        <dbReference type="ARBA" id="ARBA00083862"/>
    </source>
</evidence>
<evidence type="ECO:0000256" key="6">
    <source>
        <dbReference type="ARBA" id="ARBA00058456"/>
    </source>
</evidence>
<evidence type="ECO:0000256" key="5">
    <source>
        <dbReference type="ARBA" id="ARBA00023242"/>
    </source>
</evidence>
<reference evidence="11 12" key="1">
    <citation type="submission" date="2014-09" db="EMBL/GenBank/DDBJ databases">
        <authorList>
            <person name="Martin A.A."/>
        </authorList>
    </citation>
    <scope>NUCLEOTIDE SEQUENCE</scope>
    <source>
        <strain evidence="12">ED321</strain>
        <strain evidence="11">ED321 Heterogonic</strain>
    </source>
</reference>
<dbReference type="InterPro" id="IPR039678">
    <property type="entry name" value="CTNNBL1"/>
</dbReference>
<dbReference type="STRING" id="34506.A0A090LHU4"/>
<keyword evidence="2" id="KW-0597">Phosphoprotein</keyword>
<dbReference type="InterPro" id="IPR016024">
    <property type="entry name" value="ARM-type_fold"/>
</dbReference>
<evidence type="ECO:0000256" key="2">
    <source>
        <dbReference type="ARBA" id="ARBA00022553"/>
    </source>
</evidence>
<dbReference type="WBParaSite" id="SRAE_2000234900.1">
    <property type="protein sequence ID" value="SRAE_2000234900.1"/>
    <property type="gene ID" value="WBGene00262559"/>
</dbReference>
<dbReference type="InterPro" id="IPR011989">
    <property type="entry name" value="ARM-like"/>
</dbReference>
<dbReference type="SMART" id="SM01156">
    <property type="entry name" value="DUF1716"/>
    <property type="match status" value="1"/>
</dbReference>
<dbReference type="OMA" id="TDWREQE"/>
<dbReference type="FunFam" id="1.25.10.10:FF:001136">
    <property type="entry name" value="Beta-catenin-like protein 1"/>
    <property type="match status" value="1"/>
</dbReference>
<comment type="subcellular location">
    <subcellularLocation>
        <location evidence="1">Nucleus</location>
    </subcellularLocation>
</comment>
<dbReference type="EMBL" id="LN609529">
    <property type="protein sequence ID" value="CEF67688.1"/>
    <property type="molecule type" value="Genomic_DNA"/>
</dbReference>
<evidence type="ECO:0000256" key="7">
    <source>
        <dbReference type="ARBA" id="ARBA00061776"/>
    </source>
</evidence>
<dbReference type="InterPro" id="IPR013180">
    <property type="entry name" value="CTNNBL1_N"/>
</dbReference>
<feature type="domain" description="Beta-catenin-like protein 1 N-terminal" evidence="10">
    <location>
        <begin position="33"/>
        <end position="139"/>
    </location>
</feature>
<evidence type="ECO:0000256" key="3">
    <source>
        <dbReference type="ARBA" id="ARBA00022737"/>
    </source>
</evidence>
<evidence type="ECO:0000256" key="8">
    <source>
        <dbReference type="ARBA" id="ARBA00070106"/>
    </source>
</evidence>
<comment type="subunit">
    <text evidence="7">Component of the PRP19-CDC5L splicing complex composed of a core complex comprising a homotetramer of PRPF19, CDC5L, PLRG1 and BCAS2, and at least three less stably associated proteins CTNNBL1, CWC15 and HSPA8. Interacts directly with CWC15 and CDC5L in the complex. Interacts with AICDA; the interaction is important for the antibody diversification activity of AICDA. Interacts with PRPF31 (via its NLS). Interacts (via its N-terminal NLS) with KPNA1 and KPNA2.</text>
</comment>
<evidence type="ECO:0000256" key="4">
    <source>
        <dbReference type="ARBA" id="ARBA00023054"/>
    </source>
</evidence>
<proteinExistence type="predicted"/>
<dbReference type="GO" id="GO:0010467">
    <property type="term" value="P:gene expression"/>
    <property type="evidence" value="ECO:0007669"/>
    <property type="project" value="UniProtKB-ARBA"/>
</dbReference>
<dbReference type="CTD" id="36380053"/>
<evidence type="ECO:0000313" key="13">
    <source>
        <dbReference type="WBParaSite" id="SRAE_2000234900.1"/>
    </source>
</evidence>
<evidence type="ECO:0000256" key="1">
    <source>
        <dbReference type="ARBA" id="ARBA00004123"/>
    </source>
</evidence>
<dbReference type="GeneID" id="36380053"/>
<dbReference type="Gene3D" id="1.25.10.10">
    <property type="entry name" value="Leucine-rich Repeat Variant"/>
    <property type="match status" value="1"/>
</dbReference>
<dbReference type="PANTHER" id="PTHR14978:SF0">
    <property type="entry name" value="BETA-CATENIN-LIKE PROTEIN 1"/>
    <property type="match status" value="1"/>
</dbReference>
<evidence type="ECO:0000259" key="10">
    <source>
        <dbReference type="SMART" id="SM01156"/>
    </source>
</evidence>
<protein>
    <recommendedName>
        <fullName evidence="8">Beta-catenin-like protein 1</fullName>
    </recommendedName>
    <alternativeName>
        <fullName evidence="9">Nuclear-associated protein</fullName>
    </alternativeName>
</protein>